<keyword evidence="5" id="KW-0862">Zinc</keyword>
<dbReference type="InterPro" id="IPR013087">
    <property type="entry name" value="Znf_C2H2_type"/>
</dbReference>
<dbReference type="GO" id="GO:0005634">
    <property type="term" value="C:nucleus"/>
    <property type="evidence" value="ECO:0007669"/>
    <property type="project" value="UniProtKB-SubCell"/>
</dbReference>
<dbReference type="Ensembl" id="ENSSTUT00000091559.1">
    <property type="protein sequence ID" value="ENSSTUP00000086042.1"/>
    <property type="gene ID" value="ENSSTUG00000037865.1"/>
</dbReference>
<dbReference type="PROSITE" id="PS50157">
    <property type="entry name" value="ZINC_FINGER_C2H2_2"/>
    <property type="match status" value="3"/>
</dbReference>
<feature type="domain" description="C2H2-type" evidence="8">
    <location>
        <begin position="73"/>
        <end position="101"/>
    </location>
</feature>
<sequence>MKPAFQCSQCRMFFKTKYTLSDHKKTHTDSKPYACGKCPMTFIRSRYLKMHQGFYKHESLKVHVALHTGEKPFACDYCGKTFALASYLKTHVAKFHSVTELHVCGKCGKKYKDIIHFRSHMVQGC</sequence>
<evidence type="ECO:0000259" key="8">
    <source>
        <dbReference type="PROSITE" id="PS50157"/>
    </source>
</evidence>
<keyword evidence="6" id="KW-0539">Nucleus</keyword>
<dbReference type="PANTHER" id="PTHR24394:SF29">
    <property type="entry name" value="MYONEURIN"/>
    <property type="match status" value="1"/>
</dbReference>
<dbReference type="FunFam" id="3.30.160.60:FF:002711">
    <property type="entry name" value="Zinc finger protein 16"/>
    <property type="match status" value="1"/>
</dbReference>
<keyword evidence="10" id="KW-1185">Reference proteome</keyword>
<dbReference type="InParanoid" id="A0A674CQQ1"/>
<reference evidence="9" key="2">
    <citation type="submission" date="2025-09" db="UniProtKB">
        <authorList>
            <consortium name="Ensembl"/>
        </authorList>
    </citation>
    <scope>IDENTIFICATION</scope>
</reference>
<evidence type="ECO:0000256" key="4">
    <source>
        <dbReference type="ARBA" id="ARBA00022771"/>
    </source>
</evidence>
<feature type="domain" description="C2H2-type" evidence="8">
    <location>
        <begin position="5"/>
        <end position="32"/>
    </location>
</feature>
<keyword evidence="4 7" id="KW-0863">Zinc-finger</keyword>
<dbReference type="InterPro" id="IPR036236">
    <property type="entry name" value="Znf_C2H2_sf"/>
</dbReference>
<dbReference type="AlphaFoldDB" id="A0A674CQQ1"/>
<evidence type="ECO:0000256" key="6">
    <source>
        <dbReference type="ARBA" id="ARBA00023242"/>
    </source>
</evidence>
<dbReference type="PANTHER" id="PTHR24394">
    <property type="entry name" value="ZINC FINGER PROTEIN"/>
    <property type="match status" value="1"/>
</dbReference>
<dbReference type="OMA" id="APANLHK"/>
<dbReference type="SMART" id="SM00355">
    <property type="entry name" value="ZnF_C2H2"/>
    <property type="match status" value="4"/>
</dbReference>
<feature type="domain" description="C2H2-type" evidence="8">
    <location>
        <begin position="33"/>
        <end position="72"/>
    </location>
</feature>
<accession>A0A674CQQ1</accession>
<evidence type="ECO:0000256" key="1">
    <source>
        <dbReference type="ARBA" id="ARBA00004123"/>
    </source>
</evidence>
<evidence type="ECO:0000313" key="10">
    <source>
        <dbReference type="Proteomes" id="UP000472277"/>
    </source>
</evidence>
<evidence type="ECO:0000256" key="7">
    <source>
        <dbReference type="PROSITE-ProRule" id="PRU00042"/>
    </source>
</evidence>
<evidence type="ECO:0000256" key="5">
    <source>
        <dbReference type="ARBA" id="ARBA00022833"/>
    </source>
</evidence>
<evidence type="ECO:0000256" key="2">
    <source>
        <dbReference type="ARBA" id="ARBA00022723"/>
    </source>
</evidence>
<evidence type="ECO:0000313" key="9">
    <source>
        <dbReference type="Ensembl" id="ENSSTUP00000086042.1"/>
    </source>
</evidence>
<dbReference type="GeneTree" id="ENSGT00940000162287"/>
<proteinExistence type="predicted"/>
<name>A0A674CQQ1_SALTR</name>
<dbReference type="GO" id="GO:0000981">
    <property type="term" value="F:DNA-binding transcription factor activity, RNA polymerase II-specific"/>
    <property type="evidence" value="ECO:0007669"/>
    <property type="project" value="TreeGrafter"/>
</dbReference>
<dbReference type="PROSITE" id="PS00028">
    <property type="entry name" value="ZINC_FINGER_C2H2_1"/>
    <property type="match status" value="3"/>
</dbReference>
<dbReference type="Pfam" id="PF00096">
    <property type="entry name" value="zf-C2H2"/>
    <property type="match status" value="4"/>
</dbReference>
<dbReference type="GO" id="GO:0008270">
    <property type="term" value="F:zinc ion binding"/>
    <property type="evidence" value="ECO:0007669"/>
    <property type="project" value="UniProtKB-KW"/>
</dbReference>
<comment type="subcellular location">
    <subcellularLocation>
        <location evidence="1">Nucleus</location>
    </subcellularLocation>
</comment>
<dbReference type="Proteomes" id="UP000472277">
    <property type="component" value="Chromosome 8"/>
</dbReference>
<dbReference type="Gene3D" id="3.30.160.60">
    <property type="entry name" value="Classic Zinc Finger"/>
    <property type="match status" value="3"/>
</dbReference>
<organism evidence="9 10">
    <name type="scientific">Salmo trutta</name>
    <name type="common">Brown trout</name>
    <dbReference type="NCBI Taxonomy" id="8032"/>
    <lineage>
        <taxon>Eukaryota</taxon>
        <taxon>Metazoa</taxon>
        <taxon>Chordata</taxon>
        <taxon>Craniata</taxon>
        <taxon>Vertebrata</taxon>
        <taxon>Euteleostomi</taxon>
        <taxon>Actinopterygii</taxon>
        <taxon>Neopterygii</taxon>
        <taxon>Teleostei</taxon>
        <taxon>Protacanthopterygii</taxon>
        <taxon>Salmoniformes</taxon>
        <taxon>Salmonidae</taxon>
        <taxon>Salmoninae</taxon>
        <taxon>Salmo</taxon>
    </lineage>
</organism>
<protein>
    <recommendedName>
        <fullName evidence="8">C2H2-type domain-containing protein</fullName>
    </recommendedName>
</protein>
<dbReference type="SUPFAM" id="SSF57667">
    <property type="entry name" value="beta-beta-alpha zinc fingers"/>
    <property type="match status" value="2"/>
</dbReference>
<keyword evidence="3" id="KW-0677">Repeat</keyword>
<evidence type="ECO:0000256" key="3">
    <source>
        <dbReference type="ARBA" id="ARBA00022737"/>
    </source>
</evidence>
<reference evidence="9" key="1">
    <citation type="submission" date="2025-08" db="UniProtKB">
        <authorList>
            <consortium name="Ensembl"/>
        </authorList>
    </citation>
    <scope>IDENTIFICATION</scope>
</reference>
<keyword evidence="2" id="KW-0479">Metal-binding</keyword>
<dbReference type="FunFam" id="3.30.160.60:FF:000688">
    <property type="entry name" value="zinc finger protein 197 isoform X1"/>
    <property type="match status" value="1"/>
</dbReference>